<dbReference type="STRING" id="1157962.A0A250WWV7"/>
<dbReference type="GO" id="GO:0005794">
    <property type="term" value="C:Golgi apparatus"/>
    <property type="evidence" value="ECO:0007669"/>
    <property type="project" value="TreeGrafter"/>
</dbReference>
<reference evidence="8 9" key="1">
    <citation type="submission" date="2017-08" db="EMBL/GenBank/DDBJ databases">
        <title>Acidophilic green algal genome provides insights into adaptation to an acidic environment.</title>
        <authorList>
            <person name="Hirooka S."/>
            <person name="Hirose Y."/>
            <person name="Kanesaki Y."/>
            <person name="Higuchi S."/>
            <person name="Fujiwara T."/>
            <person name="Onuma R."/>
            <person name="Era A."/>
            <person name="Ohbayashi R."/>
            <person name="Uzuka A."/>
            <person name="Nozaki H."/>
            <person name="Yoshikawa H."/>
            <person name="Miyagishima S.Y."/>
        </authorList>
    </citation>
    <scope>NUCLEOTIDE SEQUENCE [LARGE SCALE GENOMIC DNA]</scope>
    <source>
        <strain evidence="8 9">NIES-2499</strain>
    </source>
</reference>
<name>A0A250WWV7_9CHLO</name>
<dbReference type="PANTHER" id="PTHR10926:SF0">
    <property type="entry name" value="CDC50, ISOFORM A"/>
    <property type="match status" value="1"/>
</dbReference>
<dbReference type="GO" id="GO:0005886">
    <property type="term" value="C:plasma membrane"/>
    <property type="evidence" value="ECO:0007669"/>
    <property type="project" value="TreeGrafter"/>
</dbReference>
<evidence type="ECO:0000256" key="3">
    <source>
        <dbReference type="ARBA" id="ARBA00022692"/>
    </source>
</evidence>
<dbReference type="Pfam" id="PF03381">
    <property type="entry name" value="CDC50"/>
    <property type="match status" value="1"/>
</dbReference>
<comment type="similarity">
    <text evidence="2 6">Belongs to the CDC50/LEM3 family.</text>
</comment>
<dbReference type="InterPro" id="IPR005045">
    <property type="entry name" value="CDC50/LEM3_fam"/>
</dbReference>
<organism evidence="8 9">
    <name type="scientific">Chlamydomonas eustigma</name>
    <dbReference type="NCBI Taxonomy" id="1157962"/>
    <lineage>
        <taxon>Eukaryota</taxon>
        <taxon>Viridiplantae</taxon>
        <taxon>Chlorophyta</taxon>
        <taxon>core chlorophytes</taxon>
        <taxon>Chlorophyceae</taxon>
        <taxon>CS clade</taxon>
        <taxon>Chlamydomonadales</taxon>
        <taxon>Chlamydomonadaceae</taxon>
        <taxon>Chlamydomonas</taxon>
    </lineage>
</organism>
<evidence type="ECO:0000313" key="8">
    <source>
        <dbReference type="EMBL" id="GAX75275.1"/>
    </source>
</evidence>
<evidence type="ECO:0000256" key="1">
    <source>
        <dbReference type="ARBA" id="ARBA00004141"/>
    </source>
</evidence>
<accession>A0A250WWV7</accession>
<keyword evidence="5 6" id="KW-0472">Membrane</keyword>
<dbReference type="GO" id="GO:0005783">
    <property type="term" value="C:endoplasmic reticulum"/>
    <property type="evidence" value="ECO:0007669"/>
    <property type="project" value="TreeGrafter"/>
</dbReference>
<keyword evidence="4 7" id="KW-1133">Transmembrane helix</keyword>
<keyword evidence="3 7" id="KW-0812">Transmembrane</keyword>
<dbReference type="EMBL" id="BEGY01000011">
    <property type="protein sequence ID" value="GAX75275.1"/>
    <property type="molecule type" value="Genomic_DNA"/>
</dbReference>
<dbReference type="AlphaFoldDB" id="A0A250WWV7"/>
<evidence type="ECO:0000313" key="9">
    <source>
        <dbReference type="Proteomes" id="UP000232323"/>
    </source>
</evidence>
<feature type="transmembrane region" description="Helical" evidence="7">
    <location>
        <begin position="332"/>
        <end position="354"/>
    </location>
</feature>
<dbReference type="OrthoDB" id="340608at2759"/>
<dbReference type="PANTHER" id="PTHR10926">
    <property type="entry name" value="CELL CYCLE CONTROL PROTEIN 50"/>
    <property type="match status" value="1"/>
</dbReference>
<gene>
    <name evidence="8" type="ORF">CEUSTIGMA_g2720.t1</name>
</gene>
<dbReference type="Proteomes" id="UP000232323">
    <property type="component" value="Unassembled WGS sequence"/>
</dbReference>
<feature type="transmembrane region" description="Helical" evidence="7">
    <location>
        <begin position="46"/>
        <end position="71"/>
    </location>
</feature>
<evidence type="ECO:0000256" key="5">
    <source>
        <dbReference type="ARBA" id="ARBA00023136"/>
    </source>
</evidence>
<protein>
    <recommendedName>
        <fullName evidence="6">ALA-interacting subunit</fullName>
    </recommendedName>
</protein>
<comment type="subcellular location">
    <subcellularLocation>
        <location evidence="1">Membrane</location>
        <topology evidence="1">Multi-pass membrane protein</topology>
    </subcellularLocation>
</comment>
<evidence type="ECO:0000256" key="2">
    <source>
        <dbReference type="ARBA" id="ARBA00009457"/>
    </source>
</evidence>
<sequence>MIASGCFVLCYPDKSDDDGGVKTKKPRYSRITQQELHAQKPVLTKVWVTLVFLITSLILIPVGVVCLIYGLQAHEIVTRYDNCKMSGETDALTSNSDIQQFLWQNAGDSKALSCQIVVSIDKDMKGPLYLYYEIHGLYQNHRRYVRSHVDLQLAGQGGWQGYVNDQTQSQSCVPILNNAYGNQINPCGLVAWSLFNDTYHVKYHQRNSKQNVSSLAYVDLPATGIAFQSDITYRFANYTPQNFQPDLASWGGGGNITGTLKEDQRFQNWMRLSHMPKFRKLWAVWQDVDLVAGDTLYITVVNQYNTFSFNGQKHFVISTTNWLGGNNYTLGVTYLVAGGTSLLFALAYLMVTLIKPRKFADTSRLKRGATYKIPFAVK</sequence>
<evidence type="ECO:0000256" key="4">
    <source>
        <dbReference type="ARBA" id="ARBA00022989"/>
    </source>
</evidence>
<keyword evidence="9" id="KW-1185">Reference proteome</keyword>
<evidence type="ECO:0000256" key="7">
    <source>
        <dbReference type="SAM" id="Phobius"/>
    </source>
</evidence>
<dbReference type="PIRSF" id="PIRSF015840">
    <property type="entry name" value="DUF284_TM_euk"/>
    <property type="match status" value="1"/>
</dbReference>
<proteinExistence type="inferred from homology"/>
<evidence type="ECO:0000256" key="6">
    <source>
        <dbReference type="PIRNR" id="PIRNR015840"/>
    </source>
</evidence>
<comment type="caution">
    <text evidence="8">The sequence shown here is derived from an EMBL/GenBank/DDBJ whole genome shotgun (WGS) entry which is preliminary data.</text>
</comment>